<dbReference type="Proteomes" id="UP000821865">
    <property type="component" value="Chromosome 11"/>
</dbReference>
<comment type="caution">
    <text evidence="1">The sequence shown here is derived from an EMBL/GenBank/DDBJ whole genome shotgun (WGS) entry which is preliminary data.</text>
</comment>
<name>A0ACB8DJN8_DERSI</name>
<proteinExistence type="predicted"/>
<accession>A0ACB8DJN8</accession>
<organism evidence="1 2">
    <name type="scientific">Dermacentor silvarum</name>
    <name type="common">Tick</name>
    <dbReference type="NCBI Taxonomy" id="543639"/>
    <lineage>
        <taxon>Eukaryota</taxon>
        <taxon>Metazoa</taxon>
        <taxon>Ecdysozoa</taxon>
        <taxon>Arthropoda</taxon>
        <taxon>Chelicerata</taxon>
        <taxon>Arachnida</taxon>
        <taxon>Acari</taxon>
        <taxon>Parasitiformes</taxon>
        <taxon>Ixodida</taxon>
        <taxon>Ixodoidea</taxon>
        <taxon>Ixodidae</taxon>
        <taxon>Rhipicephalinae</taxon>
        <taxon>Dermacentor</taxon>
    </lineage>
</organism>
<gene>
    <name evidence="1" type="ORF">HPB49_016276</name>
</gene>
<evidence type="ECO:0000313" key="2">
    <source>
        <dbReference type="Proteomes" id="UP000821865"/>
    </source>
</evidence>
<sequence length="257" mass="28425">MGSQQGAPGASRDDLVQFRREGLPSTCLLRVKRDIAELKADPPPGVFIAPSEDDFTRIDAIVVGPRDTPYEGGFFRFRITCPPEYPMKPPDVRFLTTGAGRVQLHEHLYADGRVCLSIIGTWTGPQWSPVLTLSSLLVSLQSMLSELEQLNFGPVTMHRFGSRYRHNTIKIAVCDPVEDCLRDGWIYPPALRNAVLKTFAESCARFEDTLKAGQHLYGSQYSPPGGCKDCGLLLLRIQGLKLKVKEQIEAEAANAGH</sequence>
<reference evidence="1" key="1">
    <citation type="submission" date="2020-05" db="EMBL/GenBank/DDBJ databases">
        <title>Large-scale comparative analyses of tick genomes elucidate their genetic diversity and vector capacities.</title>
        <authorList>
            <person name="Jia N."/>
            <person name="Wang J."/>
            <person name="Shi W."/>
            <person name="Du L."/>
            <person name="Sun Y."/>
            <person name="Zhan W."/>
            <person name="Jiang J."/>
            <person name="Wang Q."/>
            <person name="Zhang B."/>
            <person name="Ji P."/>
            <person name="Sakyi L.B."/>
            <person name="Cui X."/>
            <person name="Yuan T."/>
            <person name="Jiang B."/>
            <person name="Yang W."/>
            <person name="Lam T.T.-Y."/>
            <person name="Chang Q."/>
            <person name="Ding S."/>
            <person name="Wang X."/>
            <person name="Zhu J."/>
            <person name="Ruan X."/>
            <person name="Zhao L."/>
            <person name="Wei J."/>
            <person name="Que T."/>
            <person name="Du C."/>
            <person name="Cheng J."/>
            <person name="Dai P."/>
            <person name="Han X."/>
            <person name="Huang E."/>
            <person name="Gao Y."/>
            <person name="Liu J."/>
            <person name="Shao H."/>
            <person name="Ye R."/>
            <person name="Li L."/>
            <person name="Wei W."/>
            <person name="Wang X."/>
            <person name="Wang C."/>
            <person name="Yang T."/>
            <person name="Huo Q."/>
            <person name="Li W."/>
            <person name="Guo W."/>
            <person name="Chen H."/>
            <person name="Zhou L."/>
            <person name="Ni X."/>
            <person name="Tian J."/>
            <person name="Zhou Y."/>
            <person name="Sheng Y."/>
            <person name="Liu T."/>
            <person name="Pan Y."/>
            <person name="Xia L."/>
            <person name="Li J."/>
            <person name="Zhao F."/>
            <person name="Cao W."/>
        </authorList>
    </citation>
    <scope>NUCLEOTIDE SEQUENCE</scope>
    <source>
        <strain evidence="1">Dsil-2018</strain>
    </source>
</reference>
<protein>
    <submittedName>
        <fullName evidence="1">Uncharacterized protein</fullName>
    </submittedName>
</protein>
<dbReference type="EMBL" id="CM023480">
    <property type="protein sequence ID" value="KAH7970870.1"/>
    <property type="molecule type" value="Genomic_DNA"/>
</dbReference>
<keyword evidence="2" id="KW-1185">Reference proteome</keyword>
<evidence type="ECO:0000313" key="1">
    <source>
        <dbReference type="EMBL" id="KAH7970870.1"/>
    </source>
</evidence>